<evidence type="ECO:0000313" key="2">
    <source>
        <dbReference type="Proteomes" id="UP000593560"/>
    </source>
</evidence>
<dbReference type="InterPro" id="IPR041806">
    <property type="entry name" value="CID5/6/7_CUE"/>
</dbReference>
<dbReference type="OrthoDB" id="3231855at2759"/>
<dbReference type="Proteomes" id="UP000593560">
    <property type="component" value="Unassembled WGS sequence"/>
</dbReference>
<accession>A0A7J9I704</accession>
<sequence length="270" mass="29132">MSLSKKGIQISDTKLNTPSKVTTLNPNAAEFVPFSLRSPSSSGSTIAADATRFAISRTLGKAVLDRSESSISNNSDDEAHQFWRCQLPDDITPDFKVINEDDSQGIGPGSLSLAGLSLHGDSEASRFRASAGGGYIFGNQQQLLHHNGNGSNIAEKLRHPASSYGKNPTAASFLPLQAKPWDKQLVNSDQLLSNRREGQPYSGKSRHRFVNDLLGEQTIMDGPEMNPVEFLASQFPGLAAESLAEVYFANGCDLNLTIEMLTQHEVSGIP</sequence>
<dbReference type="Pfam" id="PF07145">
    <property type="entry name" value="PAM2"/>
    <property type="match status" value="1"/>
</dbReference>
<keyword evidence="2" id="KW-1185">Reference proteome</keyword>
<name>A0A7J9I704_9ROSI</name>
<gene>
    <name evidence="1" type="ORF">Gohar_001562</name>
</gene>
<evidence type="ECO:0008006" key="3">
    <source>
        <dbReference type="Google" id="ProtNLM"/>
    </source>
</evidence>
<dbReference type="AlphaFoldDB" id="A0A7J9I704"/>
<dbReference type="PANTHER" id="PTHR46651">
    <property type="entry name" value="POLYADENYLATE-BINDING PROTEIN-INTERACTING PROTEIN 7"/>
    <property type="match status" value="1"/>
</dbReference>
<comment type="caution">
    <text evidence="1">The sequence shown here is derived from an EMBL/GenBank/DDBJ whole genome shotgun (WGS) entry which is preliminary data.</text>
</comment>
<organism evidence="1 2">
    <name type="scientific">Gossypium harknessii</name>
    <dbReference type="NCBI Taxonomy" id="34285"/>
    <lineage>
        <taxon>Eukaryota</taxon>
        <taxon>Viridiplantae</taxon>
        <taxon>Streptophyta</taxon>
        <taxon>Embryophyta</taxon>
        <taxon>Tracheophyta</taxon>
        <taxon>Spermatophyta</taxon>
        <taxon>Magnoliopsida</taxon>
        <taxon>eudicotyledons</taxon>
        <taxon>Gunneridae</taxon>
        <taxon>Pentapetalae</taxon>
        <taxon>rosids</taxon>
        <taxon>malvids</taxon>
        <taxon>Malvales</taxon>
        <taxon>Malvaceae</taxon>
        <taxon>Malvoideae</taxon>
        <taxon>Gossypium</taxon>
    </lineage>
</organism>
<proteinExistence type="predicted"/>
<dbReference type="PANTHER" id="PTHR46651:SF1">
    <property type="entry name" value="SMALL MUTS RELATED FAMILY PROTEIN"/>
    <property type="match status" value="1"/>
</dbReference>
<dbReference type="InterPro" id="IPR053242">
    <property type="entry name" value="PAM2-like_domain"/>
</dbReference>
<reference evidence="1 2" key="1">
    <citation type="journal article" date="2019" name="Genome Biol. Evol.">
        <title>Insights into the evolution of the New World diploid cottons (Gossypium, subgenus Houzingenia) based on genome sequencing.</title>
        <authorList>
            <person name="Grover C.E."/>
            <person name="Arick M.A. 2nd"/>
            <person name="Thrash A."/>
            <person name="Conover J.L."/>
            <person name="Sanders W.S."/>
            <person name="Peterson D.G."/>
            <person name="Frelichowski J.E."/>
            <person name="Scheffler J.A."/>
            <person name="Scheffler B.E."/>
            <person name="Wendel J.F."/>
        </authorList>
    </citation>
    <scope>NUCLEOTIDE SEQUENCE [LARGE SCALE GENOMIC DNA]</scope>
    <source>
        <strain evidence="1">0</strain>
        <tissue evidence="1">Leaf</tissue>
    </source>
</reference>
<dbReference type="EMBL" id="JABFAD010000013">
    <property type="protein sequence ID" value="MBA0816955.1"/>
    <property type="molecule type" value="Genomic_DNA"/>
</dbReference>
<dbReference type="InterPro" id="IPR009818">
    <property type="entry name" value="PAM2_motif"/>
</dbReference>
<evidence type="ECO:0000313" key="1">
    <source>
        <dbReference type="EMBL" id="MBA0816955.1"/>
    </source>
</evidence>
<protein>
    <recommendedName>
        <fullName evidence="3">Ataxin-2 C-terminal domain-containing protein</fullName>
    </recommendedName>
</protein>
<dbReference type="CDD" id="cd14371">
    <property type="entry name" value="CUE_CID7_like"/>
    <property type="match status" value="1"/>
</dbReference>